<keyword evidence="1" id="KW-0812">Transmembrane</keyword>
<accession>A0A845E7G3</accession>
<keyword evidence="1" id="KW-1133">Transmembrane helix</keyword>
<sequence>MMYQKAVTSCVLGIMSIFLPFIGIILGWVGFLFANKALNELTTDASGFRFALAGKVCSILGLCLQSCIVIFILASYFFFMNLHLFM</sequence>
<evidence type="ECO:0000313" key="2">
    <source>
        <dbReference type="EMBL" id="MYL50872.1"/>
    </source>
</evidence>
<name>A0A845E7G3_9BACI</name>
<dbReference type="OrthoDB" id="2972738at2"/>
<dbReference type="RefSeq" id="WP_160916793.1">
    <property type="nucleotide sequence ID" value="NZ_WMEZ01000007.1"/>
</dbReference>
<dbReference type="EMBL" id="WMEZ01000007">
    <property type="protein sequence ID" value="MYL50872.1"/>
    <property type="molecule type" value="Genomic_DNA"/>
</dbReference>
<keyword evidence="1" id="KW-0472">Membrane</keyword>
<reference evidence="2 3" key="1">
    <citation type="submission" date="2019-11" db="EMBL/GenBank/DDBJ databases">
        <title>Genome sequences of 17 halophilic strains isolated from different environments.</title>
        <authorList>
            <person name="Furrow R.E."/>
        </authorList>
    </citation>
    <scope>NUCLEOTIDE SEQUENCE [LARGE SCALE GENOMIC DNA]</scope>
    <source>
        <strain evidence="2 3">22505_10_Sand</strain>
    </source>
</reference>
<proteinExistence type="predicted"/>
<feature type="transmembrane region" description="Helical" evidence="1">
    <location>
        <begin position="53"/>
        <end position="79"/>
    </location>
</feature>
<gene>
    <name evidence="2" type="ORF">GLV98_15360</name>
</gene>
<evidence type="ECO:0000313" key="3">
    <source>
        <dbReference type="Proteomes" id="UP000447393"/>
    </source>
</evidence>
<organism evidence="2 3">
    <name type="scientific">Halobacillus litoralis</name>
    <dbReference type="NCBI Taxonomy" id="45668"/>
    <lineage>
        <taxon>Bacteria</taxon>
        <taxon>Bacillati</taxon>
        <taxon>Bacillota</taxon>
        <taxon>Bacilli</taxon>
        <taxon>Bacillales</taxon>
        <taxon>Bacillaceae</taxon>
        <taxon>Halobacillus</taxon>
    </lineage>
</organism>
<protein>
    <submittedName>
        <fullName evidence="2">DUF4190 domain-containing protein</fullName>
    </submittedName>
</protein>
<evidence type="ECO:0000256" key="1">
    <source>
        <dbReference type="SAM" id="Phobius"/>
    </source>
</evidence>
<dbReference type="Proteomes" id="UP000447393">
    <property type="component" value="Unassembled WGS sequence"/>
</dbReference>
<feature type="transmembrane region" description="Helical" evidence="1">
    <location>
        <begin position="12"/>
        <end position="33"/>
    </location>
</feature>
<comment type="caution">
    <text evidence="2">The sequence shown here is derived from an EMBL/GenBank/DDBJ whole genome shotgun (WGS) entry which is preliminary data.</text>
</comment>
<dbReference type="AlphaFoldDB" id="A0A845E7G3"/>